<dbReference type="AlphaFoldDB" id="A0A150WDI9"/>
<sequence length="766" mass="87060">MFSKSKINIAMAAALAFTSVGCSEFLNGKKAEPQVMELSDARFKCLQSLPNQLQKFSVGDAQEKDIRDGSDCMIEALLYFNKRTFGSLPNAYTVEEMRKFFGKYFLKENNVTPQFAAELMKIKQALLGGATTYITKEEIVRLVEILKVVREEAVQLAPHVKILLNQKTQKTAEWEQITQATDQLRLALQRLLDKTQIAKSEYSFEDAKKALAGFSEFIRGETPFAPYDQYSEWIPVVESVKNILMGERAQFTSKLQWSESLDTLINLYELALKYHYSLSDLKFEDRSKLRQVSQFLGQSLQLIQNSHGLKTTGRIAIKDIDNLIEQLTAKFPSSISGKALKKTYRAVLIKVLDPERKADTRDLQGLERKHLATIAREFNIWRLHQSFVDSLQYDEMGGGYTQAELYQAYTKFNRTFVIEKGLVDDAFEQKALELAWQDYGEILKKETPVSFNEQGRLIIARNSKNMKQSWKSLTKANFVRALARLLTLGWGDNTQGRMTSASISQPGLISWYDDFQEIGRDLKAFDPRSANSGGRSFLEANFFTFSGNGDQVMDQSETYEFVSTLVAAGLSSSQAVQDHMGLAGCLIEEKDVFGNAFIKEECFKSQIRKHFDLYFNNLPGMVQYVRSLSTADWEQFYRHLAVASEAPAQKRGYVETANIRTMVTILHYIEGLMVMYDADGSSTLSLDEIYAATPRFMSFFKTVTDTKSETLLEEGFAYLVFRGSIPGAGGLARFQWDKMWGIDDARRMEIVRIFGTLKDQLNKPKN</sequence>
<name>A0A150WDI9_BDEBC</name>
<evidence type="ECO:0000313" key="1">
    <source>
        <dbReference type="EMBL" id="KYG60898.1"/>
    </source>
</evidence>
<proteinExistence type="predicted"/>
<dbReference type="PROSITE" id="PS51257">
    <property type="entry name" value="PROKAR_LIPOPROTEIN"/>
    <property type="match status" value="1"/>
</dbReference>
<accession>A0A150WDI9</accession>
<protein>
    <recommendedName>
        <fullName evidence="3">EF-hand domain-containing protein</fullName>
    </recommendedName>
</protein>
<evidence type="ECO:0000313" key="2">
    <source>
        <dbReference type="Proteomes" id="UP000075391"/>
    </source>
</evidence>
<dbReference type="OrthoDB" id="5287202at2"/>
<organism evidence="1 2">
    <name type="scientific">Bdellovibrio bacteriovorus</name>
    <dbReference type="NCBI Taxonomy" id="959"/>
    <lineage>
        <taxon>Bacteria</taxon>
        <taxon>Pseudomonadati</taxon>
        <taxon>Bdellovibrionota</taxon>
        <taxon>Bdellovibrionia</taxon>
        <taxon>Bdellovibrionales</taxon>
        <taxon>Pseudobdellovibrionaceae</taxon>
        <taxon>Bdellovibrio</taxon>
    </lineage>
</organism>
<gene>
    <name evidence="1" type="ORF">AZI85_10585</name>
</gene>
<dbReference type="RefSeq" id="WP_063244741.1">
    <property type="nucleotide sequence ID" value="NZ_LUKF01000018.1"/>
</dbReference>
<reference evidence="1 2" key="1">
    <citation type="submission" date="2016-03" db="EMBL/GenBank/DDBJ databases">
        <authorList>
            <person name="Ploux O."/>
        </authorList>
    </citation>
    <scope>NUCLEOTIDE SEQUENCE [LARGE SCALE GENOMIC DNA]</scope>
    <source>
        <strain evidence="1 2">BER2</strain>
    </source>
</reference>
<comment type="caution">
    <text evidence="1">The sequence shown here is derived from an EMBL/GenBank/DDBJ whole genome shotgun (WGS) entry which is preliminary data.</text>
</comment>
<evidence type="ECO:0008006" key="3">
    <source>
        <dbReference type="Google" id="ProtNLM"/>
    </source>
</evidence>
<dbReference type="Proteomes" id="UP000075391">
    <property type="component" value="Unassembled WGS sequence"/>
</dbReference>
<dbReference type="EMBL" id="LUKF01000018">
    <property type="protein sequence ID" value="KYG60898.1"/>
    <property type="molecule type" value="Genomic_DNA"/>
</dbReference>